<evidence type="ECO:0000313" key="2">
    <source>
        <dbReference type="Proteomes" id="UP001174748"/>
    </source>
</evidence>
<comment type="caution">
    <text evidence="1">The sequence shown here is derived from an EMBL/GenBank/DDBJ whole genome shotgun (WGS) entry which is preliminary data.</text>
</comment>
<name>A0ABT7GKA2_9GAMM</name>
<organism evidence="1 2">
    <name type="scientific">Serratia nevei</name>
    <dbReference type="NCBI Taxonomy" id="2703794"/>
    <lineage>
        <taxon>Bacteria</taxon>
        <taxon>Pseudomonadati</taxon>
        <taxon>Pseudomonadota</taxon>
        <taxon>Gammaproteobacteria</taxon>
        <taxon>Enterobacterales</taxon>
        <taxon>Yersiniaceae</taxon>
        <taxon>Serratia</taxon>
    </lineage>
</organism>
<protein>
    <submittedName>
        <fullName evidence="1">Uncharacterized protein</fullName>
    </submittedName>
</protein>
<keyword evidence="2" id="KW-1185">Reference proteome</keyword>
<reference evidence="1" key="1">
    <citation type="submission" date="2023-01" db="EMBL/GenBank/DDBJ databases">
        <title>Genomic dissection of endemic carbapenem resistance: metallo-beta-lactamase gene dissemination through clonal, plasmid and integron transfer pathways.</title>
        <authorList>
            <person name="Macesic N."/>
        </authorList>
    </citation>
    <scope>NUCLEOTIDE SEQUENCE</scope>
    <source>
        <strain evidence="1">CPO382</strain>
    </source>
</reference>
<dbReference type="Proteomes" id="UP001174748">
    <property type="component" value="Unassembled WGS sequence"/>
</dbReference>
<dbReference type="RefSeq" id="WP_236582443.1">
    <property type="nucleotide sequence ID" value="NZ_JARTMF010000089.1"/>
</dbReference>
<evidence type="ECO:0000313" key="1">
    <source>
        <dbReference type="EMBL" id="MDK5174227.1"/>
    </source>
</evidence>
<proteinExistence type="predicted"/>
<sequence length="104" mass="12173">MMPLDHGILNLPLSKRGNFHKELDDHLKEEKQRKAREIFDAKAEFEEAKRVAKSLFEVMDADLIKQEAKRRGIKTSELKQVLRDIRDFKPRLAPKAFEIFIKAA</sequence>
<dbReference type="EMBL" id="JARTOI010000126">
    <property type="protein sequence ID" value="MDK5174227.1"/>
    <property type="molecule type" value="Genomic_DNA"/>
</dbReference>
<gene>
    <name evidence="1" type="ORF">P9921_27860</name>
</gene>
<accession>A0ABT7GKA2</accession>